<dbReference type="EnsemblFungi" id="EJT78080">
    <property type="protein sequence ID" value="EJT78080"/>
    <property type="gene ID" value="GGTG_03183"/>
</dbReference>
<dbReference type="GeneID" id="20343641"/>
<reference evidence="3" key="2">
    <citation type="submission" date="2010-07" db="EMBL/GenBank/DDBJ databases">
        <authorList>
            <consortium name="The Broad Institute Genome Sequencing Platform"/>
            <consortium name="Broad Institute Genome Sequencing Center for Infectious Disease"/>
            <person name="Ma L.-J."/>
            <person name="Dead R."/>
            <person name="Young S."/>
            <person name="Zeng Q."/>
            <person name="Koehrsen M."/>
            <person name="Alvarado L."/>
            <person name="Berlin A."/>
            <person name="Chapman S.B."/>
            <person name="Chen Z."/>
            <person name="Freedman E."/>
            <person name="Gellesch M."/>
            <person name="Goldberg J."/>
            <person name="Griggs A."/>
            <person name="Gujja S."/>
            <person name="Heilman E.R."/>
            <person name="Heiman D."/>
            <person name="Hepburn T."/>
            <person name="Howarth C."/>
            <person name="Jen D."/>
            <person name="Larson L."/>
            <person name="Mehta T."/>
            <person name="Neiman D."/>
            <person name="Pearson M."/>
            <person name="Roberts A."/>
            <person name="Saif S."/>
            <person name="Shea T."/>
            <person name="Shenoy N."/>
            <person name="Sisk P."/>
            <person name="Stolte C."/>
            <person name="Sykes S."/>
            <person name="Walk T."/>
            <person name="White J."/>
            <person name="Yandava C."/>
            <person name="Haas B."/>
            <person name="Nusbaum C."/>
            <person name="Birren B."/>
        </authorList>
    </citation>
    <scope>NUCLEOTIDE SEQUENCE</scope>
    <source>
        <strain evidence="3">R3-111a-1</strain>
    </source>
</reference>
<evidence type="ECO:0000256" key="2">
    <source>
        <dbReference type="SAM" id="MobiDB-lite"/>
    </source>
</evidence>
<evidence type="ECO:0000256" key="1">
    <source>
        <dbReference type="SAM" id="Coils"/>
    </source>
</evidence>
<reference evidence="4" key="5">
    <citation type="submission" date="2018-04" db="UniProtKB">
        <authorList>
            <consortium name="EnsemblFungi"/>
        </authorList>
    </citation>
    <scope>IDENTIFICATION</scope>
    <source>
        <strain evidence="4">R3-111a-1</strain>
    </source>
</reference>
<reference evidence="3" key="3">
    <citation type="submission" date="2010-09" db="EMBL/GenBank/DDBJ databases">
        <title>Annotation of Gaeumannomyces graminis var. tritici R3-111a-1.</title>
        <authorList>
            <consortium name="The Broad Institute Genome Sequencing Platform"/>
            <person name="Ma L.-J."/>
            <person name="Dead R."/>
            <person name="Young S.K."/>
            <person name="Zeng Q."/>
            <person name="Gargeya S."/>
            <person name="Fitzgerald M."/>
            <person name="Haas B."/>
            <person name="Abouelleil A."/>
            <person name="Alvarado L."/>
            <person name="Arachchi H.M."/>
            <person name="Berlin A."/>
            <person name="Brown A."/>
            <person name="Chapman S.B."/>
            <person name="Chen Z."/>
            <person name="Dunbar C."/>
            <person name="Freedman E."/>
            <person name="Gearin G."/>
            <person name="Gellesch M."/>
            <person name="Goldberg J."/>
            <person name="Griggs A."/>
            <person name="Gujja S."/>
            <person name="Heiman D."/>
            <person name="Howarth C."/>
            <person name="Larson L."/>
            <person name="Lui A."/>
            <person name="MacDonald P.J.P."/>
            <person name="Mehta T."/>
            <person name="Montmayeur A."/>
            <person name="Murphy C."/>
            <person name="Neiman D."/>
            <person name="Pearson M."/>
            <person name="Priest M."/>
            <person name="Roberts A."/>
            <person name="Saif S."/>
            <person name="Shea T."/>
            <person name="Shenoy N."/>
            <person name="Sisk P."/>
            <person name="Stolte C."/>
            <person name="Sykes S."/>
            <person name="Yandava C."/>
            <person name="Wortman J."/>
            <person name="Nusbaum C."/>
            <person name="Birren B."/>
        </authorList>
    </citation>
    <scope>NUCLEOTIDE SEQUENCE</scope>
    <source>
        <strain evidence="3">R3-111a-1</strain>
    </source>
</reference>
<keyword evidence="5" id="KW-1185">Reference proteome</keyword>
<dbReference type="OrthoDB" id="5413531at2759"/>
<evidence type="ECO:0000313" key="4">
    <source>
        <dbReference type="EnsemblFungi" id="EJT78080"/>
    </source>
</evidence>
<name>J3NPH5_GAET3</name>
<dbReference type="VEuPathDB" id="FungiDB:GGTG_03183"/>
<feature type="region of interest" description="Disordered" evidence="2">
    <location>
        <begin position="352"/>
        <end position="379"/>
    </location>
</feature>
<evidence type="ECO:0000313" key="5">
    <source>
        <dbReference type="Proteomes" id="UP000006039"/>
    </source>
</evidence>
<dbReference type="Proteomes" id="UP000006039">
    <property type="component" value="Unassembled WGS sequence"/>
</dbReference>
<dbReference type="HOGENOM" id="CLU_027503_1_0_1"/>
<gene>
    <name evidence="4" type="primary">20343641</name>
    <name evidence="3" type="ORF">GGTG_03183</name>
</gene>
<evidence type="ECO:0000313" key="3">
    <source>
        <dbReference type="EMBL" id="EJT78080.1"/>
    </source>
</evidence>
<accession>J3NPH5</accession>
<dbReference type="EMBL" id="GL385396">
    <property type="protein sequence ID" value="EJT78080.1"/>
    <property type="molecule type" value="Genomic_DNA"/>
</dbReference>
<proteinExistence type="predicted"/>
<reference evidence="5" key="1">
    <citation type="submission" date="2010-07" db="EMBL/GenBank/DDBJ databases">
        <title>The genome sequence of Gaeumannomyces graminis var. tritici strain R3-111a-1.</title>
        <authorList>
            <consortium name="The Broad Institute Genome Sequencing Platform"/>
            <person name="Ma L.-J."/>
            <person name="Dead R."/>
            <person name="Young S."/>
            <person name="Zeng Q."/>
            <person name="Koehrsen M."/>
            <person name="Alvarado L."/>
            <person name="Berlin A."/>
            <person name="Chapman S.B."/>
            <person name="Chen Z."/>
            <person name="Freedman E."/>
            <person name="Gellesch M."/>
            <person name="Goldberg J."/>
            <person name="Griggs A."/>
            <person name="Gujja S."/>
            <person name="Heilman E.R."/>
            <person name="Heiman D."/>
            <person name="Hepburn T."/>
            <person name="Howarth C."/>
            <person name="Jen D."/>
            <person name="Larson L."/>
            <person name="Mehta T."/>
            <person name="Neiman D."/>
            <person name="Pearson M."/>
            <person name="Roberts A."/>
            <person name="Saif S."/>
            <person name="Shea T."/>
            <person name="Shenoy N."/>
            <person name="Sisk P."/>
            <person name="Stolte C."/>
            <person name="Sykes S."/>
            <person name="Walk T."/>
            <person name="White J."/>
            <person name="Yandava C."/>
            <person name="Haas B."/>
            <person name="Nusbaum C."/>
            <person name="Birren B."/>
        </authorList>
    </citation>
    <scope>NUCLEOTIDE SEQUENCE [LARGE SCALE GENOMIC DNA]</scope>
    <source>
        <strain evidence="5">R3-111a-1</strain>
    </source>
</reference>
<dbReference type="eggNOG" id="ENOG502RJCD">
    <property type="taxonomic scope" value="Eukaryota"/>
</dbReference>
<feature type="compositionally biased region" description="Gly residues" evidence="2">
    <location>
        <begin position="357"/>
        <end position="368"/>
    </location>
</feature>
<organism evidence="3">
    <name type="scientific">Gaeumannomyces tritici (strain R3-111a-1)</name>
    <name type="common">Wheat and barley take-all root rot fungus</name>
    <name type="synonym">Gaeumannomyces graminis var. tritici</name>
    <dbReference type="NCBI Taxonomy" id="644352"/>
    <lineage>
        <taxon>Eukaryota</taxon>
        <taxon>Fungi</taxon>
        <taxon>Dikarya</taxon>
        <taxon>Ascomycota</taxon>
        <taxon>Pezizomycotina</taxon>
        <taxon>Sordariomycetes</taxon>
        <taxon>Sordariomycetidae</taxon>
        <taxon>Magnaporthales</taxon>
        <taxon>Magnaporthaceae</taxon>
        <taxon>Gaeumannomyces</taxon>
    </lineage>
</organism>
<keyword evidence="1" id="KW-0175">Coiled coil</keyword>
<feature type="coiled-coil region" evidence="1">
    <location>
        <begin position="440"/>
        <end position="501"/>
    </location>
</feature>
<dbReference type="STRING" id="644352.J3NPH5"/>
<protein>
    <submittedName>
        <fullName evidence="3 4">Uncharacterized protein</fullName>
    </submittedName>
</protein>
<reference evidence="4" key="4">
    <citation type="journal article" date="2015" name="G3 (Bethesda)">
        <title>Genome sequences of three phytopathogenic species of the Magnaporthaceae family of fungi.</title>
        <authorList>
            <person name="Okagaki L.H."/>
            <person name="Nunes C.C."/>
            <person name="Sailsbery J."/>
            <person name="Clay B."/>
            <person name="Brown D."/>
            <person name="John T."/>
            <person name="Oh Y."/>
            <person name="Young N."/>
            <person name="Fitzgerald M."/>
            <person name="Haas B.J."/>
            <person name="Zeng Q."/>
            <person name="Young S."/>
            <person name="Adiconis X."/>
            <person name="Fan L."/>
            <person name="Levin J.Z."/>
            <person name="Mitchell T.K."/>
            <person name="Okubara P.A."/>
            <person name="Farman M.L."/>
            <person name="Kohn L.M."/>
            <person name="Birren B."/>
            <person name="Ma L.-J."/>
            <person name="Dean R.A."/>
        </authorList>
    </citation>
    <scope>NUCLEOTIDE SEQUENCE</scope>
    <source>
        <strain evidence="4">R3-111a-1</strain>
    </source>
</reference>
<dbReference type="AlphaFoldDB" id="J3NPH5"/>
<dbReference type="RefSeq" id="XP_009219225.1">
    <property type="nucleotide sequence ID" value="XM_009220961.1"/>
</dbReference>
<sequence>MSHDQEHVSDAELGRYGYVQGNDHALPYLSKWSREMAVDLQQVPAVLQHLNCSYLSTPGQAPTLLALKQHLQSLAVVVAQLCVTDKAAAGEIGGAGDNETRRKIQLGDAMDWLSSLTTPYANDDPDHHRRLNSLLNEVEAHHDVLGTQYHCALRSGAPSVPRGEGEPGPVLLQQPYASHHNLLMHANACLERLDHELSAQGGILAIMPTDDAVDDDERRGARNTLLGQLLAFAQALVGRTHDLELSHAHLTDLLRGEAVAPRQHLSALGPDARSVGRQPVYPQDRWVLANAGDDVFGHLHRLLDREEALVGQKEKIWRQLGAVGERIWEEERGKAYARGIVHITVPTRYYRIKRGPDGGGGGGGGGNDGNTTNDNDDPGTIFVIPAWEHHPGVEHTRRMEQGLAPTVASVPTPHWPERVSELQERYHGKAVDGVRALVENEALRARVAALEADVVALRGDRQRVEDQADVLSEFASVQQGAKALATEVAYLRQRIKEFEAKEARMVE</sequence>